<evidence type="ECO:0000259" key="1">
    <source>
        <dbReference type="Pfam" id="PF13173"/>
    </source>
</evidence>
<dbReference type="PANTHER" id="PTHR43566:SF2">
    <property type="entry name" value="DUF4143 DOMAIN-CONTAINING PROTEIN"/>
    <property type="match status" value="1"/>
</dbReference>
<dbReference type="OrthoDB" id="9771844at2"/>
<dbReference type="Pfam" id="PF13635">
    <property type="entry name" value="DUF4143"/>
    <property type="match status" value="1"/>
</dbReference>
<keyword evidence="3" id="KW-0067">ATP-binding</keyword>
<keyword evidence="3" id="KW-0547">Nucleotide-binding</keyword>
<dbReference type="InterPro" id="IPR025420">
    <property type="entry name" value="DUF4143"/>
</dbReference>
<name>A0A4S4AU14_9RHOO</name>
<dbReference type="EMBL" id="SSOD01000003">
    <property type="protein sequence ID" value="THF63411.1"/>
    <property type="molecule type" value="Genomic_DNA"/>
</dbReference>
<keyword evidence="4" id="KW-1185">Reference proteome</keyword>
<dbReference type="InterPro" id="IPR027417">
    <property type="entry name" value="P-loop_NTPase"/>
</dbReference>
<dbReference type="Proteomes" id="UP000307956">
    <property type="component" value="Unassembled WGS sequence"/>
</dbReference>
<dbReference type="GO" id="GO:0005524">
    <property type="term" value="F:ATP binding"/>
    <property type="evidence" value="ECO:0007669"/>
    <property type="project" value="UniProtKB-KW"/>
</dbReference>
<comment type="caution">
    <text evidence="3">The sequence shown here is derived from an EMBL/GenBank/DDBJ whole genome shotgun (WGS) entry which is preliminary data.</text>
</comment>
<reference evidence="3 4" key="1">
    <citation type="submission" date="2019-04" db="EMBL/GenBank/DDBJ databases">
        <title>Azoarcus rhizosphaerae sp. nov. isolated from rhizosphere of Ficus religiosa.</title>
        <authorList>
            <person name="Lin S.-Y."/>
            <person name="Hameed A."/>
            <person name="Hsu Y.-H."/>
            <person name="Young C.-C."/>
        </authorList>
    </citation>
    <scope>NUCLEOTIDE SEQUENCE [LARGE SCALE GENOMIC DNA]</scope>
    <source>
        <strain evidence="3 4">CC-YHH848</strain>
    </source>
</reference>
<feature type="domain" description="DUF4143" evidence="2">
    <location>
        <begin position="197"/>
        <end position="356"/>
    </location>
</feature>
<feature type="domain" description="AAA" evidence="1">
    <location>
        <begin position="19"/>
        <end position="135"/>
    </location>
</feature>
<proteinExistence type="predicted"/>
<dbReference type="RefSeq" id="WP_136383862.1">
    <property type="nucleotide sequence ID" value="NZ_SSOD01000003.1"/>
</dbReference>
<dbReference type="SUPFAM" id="SSF52540">
    <property type="entry name" value="P-loop containing nucleoside triphosphate hydrolases"/>
    <property type="match status" value="1"/>
</dbReference>
<dbReference type="Pfam" id="PF13173">
    <property type="entry name" value="AAA_14"/>
    <property type="match status" value="1"/>
</dbReference>
<evidence type="ECO:0000313" key="3">
    <source>
        <dbReference type="EMBL" id="THF63411.1"/>
    </source>
</evidence>
<evidence type="ECO:0000259" key="2">
    <source>
        <dbReference type="Pfam" id="PF13635"/>
    </source>
</evidence>
<protein>
    <submittedName>
        <fullName evidence="3">ATP-binding protein</fullName>
    </submittedName>
</protein>
<organism evidence="3 4">
    <name type="scientific">Pseudothauera rhizosphaerae</name>
    <dbReference type="NCBI Taxonomy" id="2565932"/>
    <lineage>
        <taxon>Bacteria</taxon>
        <taxon>Pseudomonadati</taxon>
        <taxon>Pseudomonadota</taxon>
        <taxon>Betaproteobacteria</taxon>
        <taxon>Rhodocyclales</taxon>
        <taxon>Zoogloeaceae</taxon>
        <taxon>Pseudothauera</taxon>
    </lineage>
</organism>
<dbReference type="InterPro" id="IPR041682">
    <property type="entry name" value="AAA_14"/>
</dbReference>
<gene>
    <name evidence="3" type="ORF">E6O51_04965</name>
</gene>
<dbReference type="AlphaFoldDB" id="A0A4S4AU14"/>
<dbReference type="PANTHER" id="PTHR43566">
    <property type="entry name" value="CONSERVED PROTEIN"/>
    <property type="match status" value="1"/>
</dbReference>
<evidence type="ECO:0000313" key="4">
    <source>
        <dbReference type="Proteomes" id="UP000307956"/>
    </source>
</evidence>
<accession>A0A4S4AU14</accession>
<sequence>MQKPRTLAPFITQASAHFPVLLLTGPRQVGKTTLLKTLARPDRGYVTLDDPLLRELAQHDPGLFLQRFAPPLLIDEVQYAPGLLPHIKMAVDTAGRPGDYWLTGSQPFVLMQGVTESLAGRVAVIRLLGLSWAELHGRAVQQRPFLPGPRHFDDTPPSPDLLTLYRHIWRGSFPAVALDAALDRDLFYGSYVQTYLERDIRNLTQVADLQTFTRFLRVAAARSGQMLNMAEMARDVDVAPNTCKAWLSVLEASGLVYLLHPWHSDTTKRLIKTPKLYFLDTGLAAYLTQWSSPETLEAGAMSGALFETWVVTEILKSWWHNGKRAPLYYYRDKDQREIDLLIEQDGTLFPVEIKKSSAPGRDATRVFAALNTLGMPVGHGAVVAPVATEVPLNTRVSVLPIGAI</sequence>